<dbReference type="InterPro" id="IPR011010">
    <property type="entry name" value="DNA_brk_join_enz"/>
</dbReference>
<evidence type="ECO:0000259" key="6">
    <source>
        <dbReference type="PROSITE" id="PS51900"/>
    </source>
</evidence>
<evidence type="ECO:0000256" key="3">
    <source>
        <dbReference type="ARBA" id="ARBA00023172"/>
    </source>
</evidence>
<dbReference type="PROSITE" id="PS51900">
    <property type="entry name" value="CB"/>
    <property type="match status" value="1"/>
</dbReference>
<keyword evidence="2 4" id="KW-0238">DNA-binding</keyword>
<dbReference type="Pfam" id="PF14657">
    <property type="entry name" value="Arm-DNA-bind_4"/>
    <property type="match status" value="1"/>
</dbReference>
<comment type="similarity">
    <text evidence="1">Belongs to the 'phage' integrase family.</text>
</comment>
<dbReference type="InterPro" id="IPR050090">
    <property type="entry name" value="Tyrosine_recombinase_XerCD"/>
</dbReference>
<dbReference type="Gene3D" id="1.10.150.130">
    <property type="match status" value="1"/>
</dbReference>
<feature type="domain" description="Tyr recombinase" evidence="5">
    <location>
        <begin position="164"/>
        <end position="358"/>
    </location>
</feature>
<dbReference type="InterPro" id="IPR013762">
    <property type="entry name" value="Integrase-like_cat_sf"/>
</dbReference>
<evidence type="ECO:0000256" key="1">
    <source>
        <dbReference type="ARBA" id="ARBA00008857"/>
    </source>
</evidence>
<sequence length="390" mass="44975">MANIVRHGKGWMARVYYKDSTGKRKSKAKGGFKTKGEAKGYAINLEKELLDGGSLNDCDTPLPEYFWEWYETFKEPKISARTKKSYEYTYNVLKNHFNNKALSAITRTTYQTFLTKYGKTHAKETVQKVNVHVRACVKNALYDKLIPRDFTEQTSVVFDKDRTQQIEYLSIVQMKNLVAYVSNSLNPHFTSKYMILLAVYTGMRLGELQGLQWRDINFNFKTVSVRRAWSDVEDDFKETKNKSSVRTIRVNNDILNYFYALKQSVSPESSKQQVFLNQYGTVPTSNAVNKTLRESLKKINVEKRGFHFHSLRHTHVAYLLANQIDLYAISKRLGHSDIGTTSRVYSYLIDEYKAKTDTEIEHALSQITISDDDSQKANSKTVCSTLMIKP</sequence>
<evidence type="ECO:0000313" key="7">
    <source>
        <dbReference type="EMBL" id="MFC6170492.1"/>
    </source>
</evidence>
<evidence type="ECO:0000256" key="4">
    <source>
        <dbReference type="PROSITE-ProRule" id="PRU01248"/>
    </source>
</evidence>
<dbReference type="InterPro" id="IPR028259">
    <property type="entry name" value="AP2-like_int_N"/>
</dbReference>
<dbReference type="Proteomes" id="UP001596289">
    <property type="component" value="Unassembled WGS sequence"/>
</dbReference>
<reference evidence="8" key="1">
    <citation type="journal article" date="2019" name="Int. J. Syst. Evol. Microbiol.">
        <title>The Global Catalogue of Microorganisms (GCM) 10K type strain sequencing project: providing services to taxonomists for standard genome sequencing and annotation.</title>
        <authorList>
            <consortium name="The Broad Institute Genomics Platform"/>
            <consortium name="The Broad Institute Genome Sequencing Center for Infectious Disease"/>
            <person name="Wu L."/>
            <person name="Ma J."/>
        </authorList>
    </citation>
    <scope>NUCLEOTIDE SEQUENCE [LARGE SCALE GENOMIC DNA]</scope>
    <source>
        <strain evidence="8">CCM 8904</strain>
    </source>
</reference>
<comment type="caution">
    <text evidence="7">The sequence shown here is derived from an EMBL/GenBank/DDBJ whole genome shotgun (WGS) entry which is preliminary data.</text>
</comment>
<dbReference type="PROSITE" id="PS51898">
    <property type="entry name" value="TYR_RECOMBINASE"/>
    <property type="match status" value="1"/>
</dbReference>
<organism evidence="7 8">
    <name type="scientific">Loigolactobacillus jiayinensis</name>
    <dbReference type="NCBI Taxonomy" id="2486016"/>
    <lineage>
        <taxon>Bacteria</taxon>
        <taxon>Bacillati</taxon>
        <taxon>Bacillota</taxon>
        <taxon>Bacilli</taxon>
        <taxon>Lactobacillales</taxon>
        <taxon>Lactobacillaceae</taxon>
        <taxon>Loigolactobacillus</taxon>
    </lineage>
</organism>
<dbReference type="InterPro" id="IPR044068">
    <property type="entry name" value="CB"/>
</dbReference>
<name>A0ABW1RDC4_9LACO</name>
<evidence type="ECO:0000256" key="2">
    <source>
        <dbReference type="ARBA" id="ARBA00023125"/>
    </source>
</evidence>
<keyword evidence="3" id="KW-0233">DNA recombination</keyword>
<dbReference type="InterPro" id="IPR010998">
    <property type="entry name" value="Integrase_recombinase_N"/>
</dbReference>
<proteinExistence type="inferred from homology"/>
<dbReference type="PANTHER" id="PTHR30349">
    <property type="entry name" value="PHAGE INTEGRASE-RELATED"/>
    <property type="match status" value="1"/>
</dbReference>
<accession>A0ABW1RDC4</accession>
<gene>
    <name evidence="7" type="ORF">ACFQGP_07870</name>
</gene>
<evidence type="ECO:0000259" key="5">
    <source>
        <dbReference type="PROSITE" id="PS51898"/>
    </source>
</evidence>
<dbReference type="InterPro" id="IPR002104">
    <property type="entry name" value="Integrase_catalytic"/>
</dbReference>
<protein>
    <submittedName>
        <fullName evidence="7">Tyrosine-type recombinase/integrase</fullName>
    </submittedName>
</protein>
<feature type="domain" description="Core-binding (CB)" evidence="6">
    <location>
        <begin position="57"/>
        <end position="141"/>
    </location>
</feature>
<dbReference type="CDD" id="cd01189">
    <property type="entry name" value="INT_ICEBs1_C_like"/>
    <property type="match status" value="1"/>
</dbReference>
<dbReference type="Pfam" id="PF00589">
    <property type="entry name" value="Phage_integrase"/>
    <property type="match status" value="1"/>
</dbReference>
<dbReference type="RefSeq" id="WP_125552555.1">
    <property type="nucleotide sequence ID" value="NZ_JBHSSL010000042.1"/>
</dbReference>
<dbReference type="PANTHER" id="PTHR30349:SF64">
    <property type="entry name" value="PROPHAGE INTEGRASE INTD-RELATED"/>
    <property type="match status" value="1"/>
</dbReference>
<dbReference type="EMBL" id="JBHSSL010000042">
    <property type="protein sequence ID" value="MFC6170492.1"/>
    <property type="molecule type" value="Genomic_DNA"/>
</dbReference>
<dbReference type="Gene3D" id="1.10.443.10">
    <property type="entry name" value="Intergrase catalytic core"/>
    <property type="match status" value="1"/>
</dbReference>
<evidence type="ECO:0000313" key="8">
    <source>
        <dbReference type="Proteomes" id="UP001596289"/>
    </source>
</evidence>
<keyword evidence="8" id="KW-1185">Reference proteome</keyword>
<dbReference type="SUPFAM" id="SSF56349">
    <property type="entry name" value="DNA breaking-rejoining enzymes"/>
    <property type="match status" value="1"/>
</dbReference>